<dbReference type="PROSITE" id="PS50109">
    <property type="entry name" value="HIS_KIN"/>
    <property type="match status" value="1"/>
</dbReference>
<keyword evidence="8" id="KW-0547">Nucleotide-binding</keyword>
<evidence type="ECO:0000313" key="9">
    <source>
        <dbReference type="Proteomes" id="UP001139646"/>
    </source>
</evidence>
<dbReference type="InterPro" id="IPR005467">
    <property type="entry name" value="His_kinase_dom"/>
</dbReference>
<dbReference type="Gene3D" id="3.30.565.10">
    <property type="entry name" value="Histidine kinase-like ATPase, C-terminal domain"/>
    <property type="match status" value="1"/>
</dbReference>
<dbReference type="GO" id="GO:0005524">
    <property type="term" value="F:ATP binding"/>
    <property type="evidence" value="ECO:0007669"/>
    <property type="project" value="UniProtKB-KW"/>
</dbReference>
<proteinExistence type="predicted"/>
<protein>
    <recommendedName>
        <fullName evidence="2">histidine kinase</fullName>
        <ecNumber evidence="2">2.7.13.3</ecNumber>
    </recommendedName>
</protein>
<keyword evidence="8" id="KW-0067">ATP-binding</keyword>
<dbReference type="InterPro" id="IPR036097">
    <property type="entry name" value="HisK_dim/P_sf"/>
</dbReference>
<keyword evidence="3" id="KW-0597">Phosphoprotein</keyword>
<dbReference type="InterPro" id="IPR003594">
    <property type="entry name" value="HATPase_dom"/>
</dbReference>
<reference evidence="8" key="1">
    <citation type="submission" date="2022-01" db="EMBL/GenBank/DDBJ databases">
        <title>Colwellia maritima, isolated from seawater.</title>
        <authorList>
            <person name="Kristyanto S."/>
            <person name="Jung J."/>
            <person name="Jeon C.O."/>
        </authorList>
    </citation>
    <scope>NUCLEOTIDE SEQUENCE</scope>
    <source>
        <strain evidence="8">MSW7</strain>
    </source>
</reference>
<dbReference type="SUPFAM" id="SSF55874">
    <property type="entry name" value="ATPase domain of HSP90 chaperone/DNA topoisomerase II/histidine kinase"/>
    <property type="match status" value="1"/>
</dbReference>
<dbReference type="EMBL" id="JAKKSL010000002">
    <property type="protein sequence ID" value="MCI2284557.1"/>
    <property type="molecule type" value="Genomic_DNA"/>
</dbReference>
<evidence type="ECO:0000313" key="8">
    <source>
        <dbReference type="EMBL" id="MCI2284557.1"/>
    </source>
</evidence>
<dbReference type="RefSeq" id="WP_242286987.1">
    <property type="nucleotide sequence ID" value="NZ_JAKKSL010000002.1"/>
</dbReference>
<keyword evidence="9" id="KW-1185">Reference proteome</keyword>
<dbReference type="EC" id="2.7.13.3" evidence="2"/>
<feature type="domain" description="Histidine kinase" evidence="6">
    <location>
        <begin position="48"/>
        <end position="239"/>
    </location>
</feature>
<gene>
    <name evidence="8" type="ORF">L3081_15620</name>
</gene>
<dbReference type="PROSITE" id="PS50113">
    <property type="entry name" value="PAC"/>
    <property type="match status" value="1"/>
</dbReference>
<evidence type="ECO:0000256" key="4">
    <source>
        <dbReference type="ARBA" id="ARBA00022679"/>
    </source>
</evidence>
<dbReference type="Pfam" id="PF02518">
    <property type="entry name" value="HATPase_c"/>
    <property type="match status" value="1"/>
</dbReference>
<dbReference type="Proteomes" id="UP001139646">
    <property type="component" value="Unassembled WGS sequence"/>
</dbReference>
<dbReference type="InterPro" id="IPR004358">
    <property type="entry name" value="Sig_transdc_His_kin-like_C"/>
</dbReference>
<dbReference type="Gene3D" id="1.10.287.130">
    <property type="match status" value="1"/>
</dbReference>
<dbReference type="InterPro" id="IPR036890">
    <property type="entry name" value="HATPase_C_sf"/>
</dbReference>
<evidence type="ECO:0000259" key="7">
    <source>
        <dbReference type="PROSITE" id="PS50113"/>
    </source>
</evidence>
<dbReference type="SMART" id="SM00388">
    <property type="entry name" value="HisKA"/>
    <property type="match status" value="1"/>
</dbReference>
<evidence type="ECO:0000259" key="6">
    <source>
        <dbReference type="PROSITE" id="PS50109"/>
    </source>
</evidence>
<dbReference type="PANTHER" id="PTHR43047">
    <property type="entry name" value="TWO-COMPONENT HISTIDINE PROTEIN KINASE"/>
    <property type="match status" value="1"/>
</dbReference>
<dbReference type="SUPFAM" id="SSF47384">
    <property type="entry name" value="Homodimeric domain of signal transducing histidine kinase"/>
    <property type="match status" value="1"/>
</dbReference>
<keyword evidence="5" id="KW-0418">Kinase</keyword>
<dbReference type="Gene3D" id="3.30.450.20">
    <property type="entry name" value="PAS domain"/>
    <property type="match status" value="1"/>
</dbReference>
<dbReference type="Pfam" id="PF00512">
    <property type="entry name" value="HisKA"/>
    <property type="match status" value="1"/>
</dbReference>
<sequence>MRNSENDIIGVIVSFRDITEQKLAKQRLLSAKDKAEMANRAKDSFLATMSHEIRTPLTGMLGMLEVLSMAPLESDQNQTLQAAWESARSLLRIVNDILDWSKIEEGKLALAPRSTCIPQLLQDTVNTYSRLASSKSLMIKHHTDENISSAHIVDPLRLSQVLNNFVSNAIKFTKEGEVELTAELLEVHESGERIRFSVRDTGVGIPKSIQEHLFKRYRQESSDTARMYGGTGLGLAISRPSCTNA</sequence>
<comment type="caution">
    <text evidence="8">The sequence shown here is derived from an EMBL/GenBank/DDBJ whole genome shotgun (WGS) entry which is preliminary data.</text>
</comment>
<accession>A0ABS9X2T2</accession>
<dbReference type="SMART" id="SM00387">
    <property type="entry name" value="HATPase_c"/>
    <property type="match status" value="1"/>
</dbReference>
<feature type="domain" description="PAC" evidence="7">
    <location>
        <begin position="1"/>
        <end position="30"/>
    </location>
</feature>
<organism evidence="8 9">
    <name type="scientific">Colwellia maritima</name>
    <dbReference type="NCBI Taxonomy" id="2912588"/>
    <lineage>
        <taxon>Bacteria</taxon>
        <taxon>Pseudomonadati</taxon>
        <taxon>Pseudomonadota</taxon>
        <taxon>Gammaproteobacteria</taxon>
        <taxon>Alteromonadales</taxon>
        <taxon>Colwelliaceae</taxon>
        <taxon>Colwellia</taxon>
    </lineage>
</organism>
<evidence type="ECO:0000256" key="3">
    <source>
        <dbReference type="ARBA" id="ARBA00022553"/>
    </source>
</evidence>
<evidence type="ECO:0000256" key="2">
    <source>
        <dbReference type="ARBA" id="ARBA00012438"/>
    </source>
</evidence>
<comment type="catalytic activity">
    <reaction evidence="1">
        <text>ATP + protein L-histidine = ADP + protein N-phospho-L-histidine.</text>
        <dbReference type="EC" id="2.7.13.3"/>
    </reaction>
</comment>
<dbReference type="PRINTS" id="PR00344">
    <property type="entry name" value="BCTRLSENSOR"/>
</dbReference>
<name>A0ABS9X2T2_9GAMM</name>
<dbReference type="InterPro" id="IPR000700">
    <property type="entry name" value="PAS-assoc_C"/>
</dbReference>
<evidence type="ECO:0000256" key="5">
    <source>
        <dbReference type="ARBA" id="ARBA00022777"/>
    </source>
</evidence>
<keyword evidence="4" id="KW-0808">Transferase</keyword>
<dbReference type="InterPro" id="IPR003661">
    <property type="entry name" value="HisK_dim/P_dom"/>
</dbReference>
<dbReference type="CDD" id="cd00082">
    <property type="entry name" value="HisKA"/>
    <property type="match status" value="1"/>
</dbReference>
<evidence type="ECO:0000256" key="1">
    <source>
        <dbReference type="ARBA" id="ARBA00000085"/>
    </source>
</evidence>